<accession>A0A3G6M5W0</accession>
<dbReference type="RefSeq" id="WP_123879725.1">
    <property type="nucleotide sequence ID" value="NZ_CP033920.1"/>
</dbReference>
<evidence type="ECO:0000313" key="8">
    <source>
        <dbReference type="Proteomes" id="UP000255224"/>
    </source>
</evidence>
<organism evidence="7 8">
    <name type="scientific">Chryseobacterium carnipullorum</name>
    <dbReference type="NCBI Taxonomy" id="1124835"/>
    <lineage>
        <taxon>Bacteria</taxon>
        <taxon>Pseudomonadati</taxon>
        <taxon>Bacteroidota</taxon>
        <taxon>Flavobacteriia</taxon>
        <taxon>Flavobacteriales</taxon>
        <taxon>Weeksellaceae</taxon>
        <taxon>Chryseobacterium group</taxon>
        <taxon>Chryseobacterium</taxon>
    </lineage>
</organism>
<dbReference type="KEGG" id="ccau:EG346_15325"/>
<dbReference type="SUPFAM" id="SSF46785">
    <property type="entry name" value="Winged helix' DNA-binding domain"/>
    <property type="match status" value="1"/>
</dbReference>
<evidence type="ECO:0000256" key="4">
    <source>
        <dbReference type="SAM" id="Coils"/>
    </source>
</evidence>
<dbReference type="SUPFAM" id="SSF48008">
    <property type="entry name" value="GntR ligand-binding domain-like"/>
    <property type="match status" value="1"/>
</dbReference>
<name>A0A376DT65_CHRCU</name>
<keyword evidence="2" id="KW-0238">DNA-binding</keyword>
<dbReference type="Proteomes" id="UP000273270">
    <property type="component" value="Chromosome"/>
</dbReference>
<proteinExistence type="predicted"/>
<dbReference type="CDD" id="cd07377">
    <property type="entry name" value="WHTH_GntR"/>
    <property type="match status" value="1"/>
</dbReference>
<evidence type="ECO:0000256" key="1">
    <source>
        <dbReference type="ARBA" id="ARBA00023015"/>
    </source>
</evidence>
<evidence type="ECO:0000256" key="3">
    <source>
        <dbReference type="ARBA" id="ARBA00023163"/>
    </source>
</evidence>
<dbReference type="Pfam" id="PF00392">
    <property type="entry name" value="GntR"/>
    <property type="match status" value="1"/>
</dbReference>
<dbReference type="InterPro" id="IPR036390">
    <property type="entry name" value="WH_DNA-bd_sf"/>
</dbReference>
<dbReference type="SMART" id="SM00345">
    <property type="entry name" value="HTH_GNTR"/>
    <property type="match status" value="1"/>
</dbReference>
<sequence length="219" mass="24705">MKNKIIRKSLAEEVAGRLEQDIVSGSYRVGDKLPSEPMLMEEYGVGRSSVREAVKMLENKGIISVQQGVGIFLASKTAAKDPLSKQLQRARTADVIEVRELLEMKIVEKAALNRTEEDIEALKKTLKKRNKAADNKDLLKWLEEDIAFHVQIAEASKNVILTSLYKTFAEQQLKSSIEESYSQDVSMHRLTKVHESLLDAIIRRSPEDAIAGIVEMRRL</sequence>
<evidence type="ECO:0000313" key="7">
    <source>
        <dbReference type="EMBL" id="STC94408.1"/>
    </source>
</evidence>
<evidence type="ECO:0000259" key="5">
    <source>
        <dbReference type="PROSITE" id="PS50949"/>
    </source>
</evidence>
<keyword evidence="3" id="KW-0804">Transcription</keyword>
<dbReference type="AlphaFoldDB" id="A0A376DT65"/>
<evidence type="ECO:0000313" key="9">
    <source>
        <dbReference type="Proteomes" id="UP000273270"/>
    </source>
</evidence>
<reference evidence="9" key="3">
    <citation type="submission" date="2018-11" db="EMBL/GenBank/DDBJ databases">
        <title>Proposal to divide the Flavobacteriaceae and reorganize its genera based on Amino Acid Identity values calculated from whole genome sequences.</title>
        <authorList>
            <person name="Nicholson A.C."/>
            <person name="Gulvik C.A."/>
            <person name="Whitney A.M."/>
            <person name="Humrighouse B.W."/>
            <person name="Bell M."/>
            <person name="Holmes B."/>
            <person name="Steigerwalt A.G."/>
            <person name="Villarma A."/>
            <person name="Sheth M."/>
            <person name="Batra D."/>
            <person name="Pryor J."/>
            <person name="Bernardet J.-F."/>
            <person name="Hugo C."/>
            <person name="Kampfer P."/>
            <person name="Newman J."/>
            <person name="McQuiston J.R."/>
        </authorList>
    </citation>
    <scope>NUCLEOTIDE SEQUENCE [LARGE SCALE GENOMIC DNA]</scope>
    <source>
        <strain evidence="9">G0188</strain>
    </source>
</reference>
<dbReference type="OrthoDB" id="9799482at2"/>
<evidence type="ECO:0000256" key="2">
    <source>
        <dbReference type="ARBA" id="ARBA00023125"/>
    </source>
</evidence>
<evidence type="ECO:0000313" key="6">
    <source>
        <dbReference type="EMBL" id="AZA49468.1"/>
    </source>
</evidence>
<keyword evidence="1" id="KW-0805">Transcription regulation</keyword>
<dbReference type="SMART" id="SM00895">
    <property type="entry name" value="FCD"/>
    <property type="match status" value="1"/>
</dbReference>
<dbReference type="GO" id="GO:0003700">
    <property type="term" value="F:DNA-binding transcription factor activity"/>
    <property type="evidence" value="ECO:0007669"/>
    <property type="project" value="InterPro"/>
</dbReference>
<dbReference type="GO" id="GO:0003677">
    <property type="term" value="F:DNA binding"/>
    <property type="evidence" value="ECO:0007669"/>
    <property type="project" value="UniProtKB-KW"/>
</dbReference>
<dbReference type="Proteomes" id="UP000255224">
    <property type="component" value="Unassembled WGS sequence"/>
</dbReference>
<dbReference type="PRINTS" id="PR00035">
    <property type="entry name" value="HTHGNTR"/>
</dbReference>
<dbReference type="InterPro" id="IPR011711">
    <property type="entry name" value="GntR_C"/>
</dbReference>
<dbReference type="InterPro" id="IPR036388">
    <property type="entry name" value="WH-like_DNA-bd_sf"/>
</dbReference>
<dbReference type="PANTHER" id="PTHR43537:SF5">
    <property type="entry name" value="UXU OPERON TRANSCRIPTIONAL REGULATOR"/>
    <property type="match status" value="1"/>
</dbReference>
<dbReference type="EMBL" id="UFVQ01000003">
    <property type="protein sequence ID" value="STC94408.1"/>
    <property type="molecule type" value="Genomic_DNA"/>
</dbReference>
<feature type="coiled-coil region" evidence="4">
    <location>
        <begin position="109"/>
        <end position="136"/>
    </location>
</feature>
<reference evidence="7 8" key="1">
    <citation type="submission" date="2018-06" db="EMBL/GenBank/DDBJ databases">
        <authorList>
            <consortium name="Pathogen Informatics"/>
            <person name="Doyle S."/>
        </authorList>
    </citation>
    <scope>NUCLEOTIDE SEQUENCE [LARGE SCALE GENOMIC DNA]</scope>
    <source>
        <strain evidence="7 8">NCTC13533</strain>
    </source>
</reference>
<accession>A0A376DT65</accession>
<keyword evidence="4" id="KW-0175">Coiled coil</keyword>
<dbReference type="PANTHER" id="PTHR43537">
    <property type="entry name" value="TRANSCRIPTIONAL REGULATOR, GNTR FAMILY"/>
    <property type="match status" value="1"/>
</dbReference>
<dbReference type="Gene3D" id="1.10.10.10">
    <property type="entry name" value="Winged helix-like DNA-binding domain superfamily/Winged helix DNA-binding domain"/>
    <property type="match status" value="1"/>
</dbReference>
<gene>
    <name evidence="7" type="primary">lutR_1</name>
    <name evidence="6" type="ORF">EG346_15325</name>
    <name evidence="7" type="ORF">NCTC13533_01566</name>
</gene>
<dbReference type="Pfam" id="PF07729">
    <property type="entry name" value="FCD"/>
    <property type="match status" value="1"/>
</dbReference>
<dbReference type="Gene3D" id="1.20.120.530">
    <property type="entry name" value="GntR ligand-binding domain-like"/>
    <property type="match status" value="1"/>
</dbReference>
<protein>
    <submittedName>
        <fullName evidence="6">FadR family transcriptional regulator</fullName>
    </submittedName>
    <submittedName>
        <fullName evidence="7">L-lactate utilization operon repressor</fullName>
    </submittedName>
</protein>
<dbReference type="InterPro" id="IPR008920">
    <property type="entry name" value="TF_FadR/GntR_C"/>
</dbReference>
<dbReference type="InterPro" id="IPR000524">
    <property type="entry name" value="Tscrpt_reg_HTH_GntR"/>
</dbReference>
<feature type="domain" description="HTH gntR-type" evidence="5">
    <location>
        <begin position="8"/>
        <end position="76"/>
    </location>
</feature>
<reference evidence="6" key="2">
    <citation type="submission" date="2018-11" db="EMBL/GenBank/DDBJ databases">
        <title>Proposal to divide the Flavobacteriaceae and reorganize its genera based on Amino Acid Identity values calculated from whole genome sequences.</title>
        <authorList>
            <person name="Nicholson A.C."/>
            <person name="Gulvik C.A."/>
            <person name="Whitney A.M."/>
            <person name="Humrighouse B.W."/>
            <person name="Bell M."/>
            <person name="Holmes B."/>
            <person name="Steigerwalt A."/>
            <person name="Villarma A."/>
            <person name="Sheth M."/>
            <person name="Batra D."/>
            <person name="Pryor J."/>
            <person name="Bernardet J.-F."/>
            <person name="Hugo C."/>
            <person name="Kampfer P."/>
            <person name="Newman J."/>
            <person name="Mcquiston J.R."/>
        </authorList>
    </citation>
    <scope>NUCLEOTIDE SEQUENCE [LARGE SCALE GENOMIC DNA]</scope>
    <source>
        <strain evidence="6">G0188</strain>
    </source>
</reference>
<dbReference type="PROSITE" id="PS50949">
    <property type="entry name" value="HTH_GNTR"/>
    <property type="match status" value="1"/>
</dbReference>
<keyword evidence="9" id="KW-1185">Reference proteome</keyword>
<dbReference type="EMBL" id="CP033920">
    <property type="protein sequence ID" value="AZA49468.1"/>
    <property type="molecule type" value="Genomic_DNA"/>
</dbReference>